<dbReference type="PROSITE" id="PS00972">
    <property type="entry name" value="USP_1"/>
    <property type="match status" value="1"/>
</dbReference>
<dbReference type="GO" id="GO:0004843">
    <property type="term" value="F:cysteine-type deubiquitinase activity"/>
    <property type="evidence" value="ECO:0007669"/>
    <property type="project" value="InterPro"/>
</dbReference>
<dbReference type="Pfam" id="PF06337">
    <property type="entry name" value="DUSP"/>
    <property type="match status" value="1"/>
</dbReference>
<dbReference type="InParanoid" id="F0Z8F7"/>
<accession>F0Z8F7</accession>
<dbReference type="InterPro" id="IPR006615">
    <property type="entry name" value="Pept_C19_DUSP"/>
</dbReference>
<feature type="region of interest" description="Disordered" evidence="1">
    <location>
        <begin position="52"/>
        <end position="81"/>
    </location>
</feature>
<dbReference type="OMA" id="QLYEMVC"/>
<dbReference type="VEuPathDB" id="AmoebaDB:DICPUDRAFT_26301"/>
<dbReference type="GO" id="GO:0016579">
    <property type="term" value="P:protein deubiquitination"/>
    <property type="evidence" value="ECO:0007669"/>
    <property type="project" value="InterPro"/>
</dbReference>
<evidence type="ECO:0000256" key="1">
    <source>
        <dbReference type="SAM" id="MobiDB-lite"/>
    </source>
</evidence>
<reference evidence="5" key="1">
    <citation type="journal article" date="2011" name="Genome Biol.">
        <title>Comparative genomics of the social amoebae Dictyostelium discoideum and Dictyostelium purpureum.</title>
        <authorList>
            <consortium name="US DOE Joint Genome Institute (JGI-PGF)"/>
            <person name="Sucgang R."/>
            <person name="Kuo A."/>
            <person name="Tian X."/>
            <person name="Salerno W."/>
            <person name="Parikh A."/>
            <person name="Feasley C.L."/>
            <person name="Dalin E."/>
            <person name="Tu H."/>
            <person name="Huang E."/>
            <person name="Barry K."/>
            <person name="Lindquist E."/>
            <person name="Shapiro H."/>
            <person name="Bruce D."/>
            <person name="Schmutz J."/>
            <person name="Salamov A."/>
            <person name="Fey P."/>
            <person name="Gaudet P."/>
            <person name="Anjard C."/>
            <person name="Babu M.M."/>
            <person name="Basu S."/>
            <person name="Bushmanova Y."/>
            <person name="van der Wel H."/>
            <person name="Katoh-Kurasawa M."/>
            <person name="Dinh C."/>
            <person name="Coutinho P.M."/>
            <person name="Saito T."/>
            <person name="Elias M."/>
            <person name="Schaap P."/>
            <person name="Kay R.R."/>
            <person name="Henrissat B."/>
            <person name="Eichinger L."/>
            <person name="Rivero F."/>
            <person name="Putnam N.H."/>
            <person name="West C.M."/>
            <person name="Loomis W.F."/>
            <person name="Chisholm R.L."/>
            <person name="Shaulsky G."/>
            <person name="Strassmann J.E."/>
            <person name="Queller D.C."/>
            <person name="Kuspa A."/>
            <person name="Grigoriev I.V."/>
        </authorList>
    </citation>
    <scope>NUCLEOTIDE SEQUENCE [LARGE SCALE GENOMIC DNA]</scope>
    <source>
        <strain evidence="5">QSDP1</strain>
    </source>
</reference>
<dbReference type="STRING" id="5786.F0Z8F7"/>
<gene>
    <name evidence="4" type="ORF">DICPUDRAFT_26301</name>
</gene>
<evidence type="ECO:0000313" key="4">
    <source>
        <dbReference type="EMBL" id="EGC39715.1"/>
    </source>
</evidence>
<feature type="compositionally biased region" description="Low complexity" evidence="1">
    <location>
        <begin position="681"/>
        <end position="722"/>
    </location>
</feature>
<protein>
    <submittedName>
        <fullName evidence="4">Uncharacterized protein</fullName>
    </submittedName>
</protein>
<dbReference type="Gene3D" id="3.90.70.10">
    <property type="entry name" value="Cysteine proteinases"/>
    <property type="match status" value="2"/>
</dbReference>
<dbReference type="InterPro" id="IPR018200">
    <property type="entry name" value="USP_CS"/>
</dbReference>
<dbReference type="InterPro" id="IPR001394">
    <property type="entry name" value="Peptidase_C19_UCH"/>
</dbReference>
<feature type="compositionally biased region" description="Low complexity" evidence="1">
    <location>
        <begin position="52"/>
        <end position="70"/>
    </location>
</feature>
<dbReference type="PROSITE" id="PS00973">
    <property type="entry name" value="USP_2"/>
    <property type="match status" value="1"/>
</dbReference>
<dbReference type="InterPro" id="IPR035927">
    <property type="entry name" value="DUSP-like_sf"/>
</dbReference>
<feature type="compositionally biased region" description="Low complexity" evidence="1">
    <location>
        <begin position="297"/>
        <end position="311"/>
    </location>
</feature>
<dbReference type="KEGG" id="dpp:DICPUDRAFT_26301"/>
<feature type="region of interest" description="Disordered" evidence="1">
    <location>
        <begin position="681"/>
        <end position="744"/>
    </location>
</feature>
<keyword evidence="5" id="KW-1185">Reference proteome</keyword>
<dbReference type="AlphaFoldDB" id="F0Z8F7"/>
<dbReference type="InterPro" id="IPR038765">
    <property type="entry name" value="Papain-like_cys_pep_sf"/>
</dbReference>
<feature type="domain" description="DUSP" evidence="3">
    <location>
        <begin position="3"/>
        <end position="138"/>
    </location>
</feature>
<evidence type="ECO:0000259" key="3">
    <source>
        <dbReference type="PROSITE" id="PS51283"/>
    </source>
</evidence>
<dbReference type="Proteomes" id="UP000001064">
    <property type="component" value="Unassembled WGS sequence"/>
</dbReference>
<proteinExistence type="predicted"/>
<dbReference type="PROSITE" id="PS51283">
    <property type="entry name" value="DUSP"/>
    <property type="match status" value="1"/>
</dbReference>
<dbReference type="RefSeq" id="XP_003283701.1">
    <property type="nucleotide sequence ID" value="XM_003283653.1"/>
</dbReference>
<dbReference type="SUPFAM" id="SSF143791">
    <property type="entry name" value="DUSP-like"/>
    <property type="match status" value="1"/>
</dbReference>
<dbReference type="PROSITE" id="PS50235">
    <property type="entry name" value="USP_3"/>
    <property type="match status" value="1"/>
</dbReference>
<dbReference type="PANTHER" id="PTHR21646:SF21">
    <property type="entry name" value="PEPTIDASE C19 FAMILY PROTEIN"/>
    <property type="match status" value="1"/>
</dbReference>
<dbReference type="Gene3D" id="3.30.2230.10">
    <property type="entry name" value="DUSP-like"/>
    <property type="match status" value="1"/>
</dbReference>
<name>F0Z8F7_DICPU</name>
<evidence type="ECO:0000259" key="2">
    <source>
        <dbReference type="PROSITE" id="PS50235"/>
    </source>
</evidence>
<dbReference type="OrthoDB" id="29137at2759"/>
<evidence type="ECO:0000313" key="5">
    <source>
        <dbReference type="Proteomes" id="UP000001064"/>
    </source>
</evidence>
<dbReference type="InterPro" id="IPR050185">
    <property type="entry name" value="Ub_carboxyl-term_hydrolase"/>
</dbReference>
<feature type="compositionally biased region" description="Basic and acidic residues" evidence="1">
    <location>
        <begin position="724"/>
        <end position="733"/>
    </location>
</feature>
<sequence>MKNEQMEQRKIIKDLWVQQSFQFGETVNIISMIWLRQWKNYVKYDESPLINGNGNNSENGHNEQQQNGKGVNHHHEFESPKPETIDNRELLEGIDSEGNPIMDRKLNEKTDFEIVPSKVWSQLIQWYQGGPEIKRTVITLGFKDELYVEIKPYLINVKYHTSLISEIPSRNQNQQQQQTPYLYSYQRSLKSTLAELRETIAKNENINPNHLEFYKNSTSGKSKPIKKITMSLEDLKFEDKTDLILHYQTEQTQKGISKLGKKITGIFKKKGHGSGMGGRSYSDPSYYTNGVNGGGSSSSSSSTSSNSNESSPTFENIDPKSSKEIVLSNKICGLSNLGNTCFMNSSLQCLAHTIPLTEYFLSGKYACDINKTNPLGMKGQIAEIYGKLMKDMWTGSSNCVAPKHLKWIIGKYAPQFSGMSQQDSQEFLSFLLDGLHEDLNKVLKKPYTEEKEESKEQREDAVVAAEHWENHIKRNQSIIVNLFQGQYKSTLTCSKCSKVSITFDPYMYVTLPIPVPTERLFDVILFRRKPIEQLGPDPNGIYCLNNAMAPIKYCLKLPKREDVETLRVELSKITGIESSCIALAETLKNRIYTFLNDQKSLLSIKDKEVTIAYELPHAGEDISRIHVMHRSNGDLALLPYVLLLKYSETSRKDLYKMVWERVGHRVKKGWRSALRQKLKEQQNLNLENNSNNSSTTTVNDQDQDNISNQQEQHQQHQQQQQQFGEKDSHHSTFDDSQFEEDDASSVTDDDLFESIYPFVLKTTNGNGNHCDRCPNGCTGCAVECDDKPLTILYKTPKYWREGCNNIAIDWRPEIIKYVDFIDHDDPTSPFTIQDKSIQLKSEFRNDITLYDCLSIFTKNEELKKNDTWYCPDCKAHIEATKKLELWSAPKILVIHLKRFQYTSYTHRHEKINYYVDFPLDNLDISKLVLNKSYPPPVYQLYAISNHMGVMGSGHYTSCVKNKDQWYLISDSSYRPIDKLKIKSSDAYVLFYQLKSPPTGTLQQ</sequence>
<feature type="domain" description="USP" evidence="2">
    <location>
        <begin position="332"/>
        <end position="994"/>
    </location>
</feature>
<organism evidence="4 5">
    <name type="scientific">Dictyostelium purpureum</name>
    <name type="common">Slime mold</name>
    <dbReference type="NCBI Taxonomy" id="5786"/>
    <lineage>
        <taxon>Eukaryota</taxon>
        <taxon>Amoebozoa</taxon>
        <taxon>Evosea</taxon>
        <taxon>Eumycetozoa</taxon>
        <taxon>Dictyostelia</taxon>
        <taxon>Dictyosteliales</taxon>
        <taxon>Dictyosteliaceae</taxon>
        <taxon>Dictyostelium</taxon>
    </lineage>
</organism>
<dbReference type="eggNOG" id="KOG1870">
    <property type="taxonomic scope" value="Eukaryota"/>
</dbReference>
<dbReference type="EMBL" id="GL870952">
    <property type="protein sequence ID" value="EGC39715.1"/>
    <property type="molecule type" value="Genomic_DNA"/>
</dbReference>
<feature type="region of interest" description="Disordered" evidence="1">
    <location>
        <begin position="287"/>
        <end position="318"/>
    </location>
</feature>
<dbReference type="SUPFAM" id="SSF54001">
    <property type="entry name" value="Cysteine proteinases"/>
    <property type="match status" value="1"/>
</dbReference>
<dbReference type="SMART" id="SM00695">
    <property type="entry name" value="DUSP"/>
    <property type="match status" value="1"/>
</dbReference>
<dbReference type="GeneID" id="10509644"/>
<dbReference type="PANTHER" id="PTHR21646">
    <property type="entry name" value="UBIQUITIN CARBOXYL-TERMINAL HYDROLASE"/>
    <property type="match status" value="1"/>
</dbReference>
<dbReference type="InterPro" id="IPR028889">
    <property type="entry name" value="USP"/>
</dbReference>
<dbReference type="Pfam" id="PF00443">
    <property type="entry name" value="UCH"/>
    <property type="match status" value="1"/>
</dbReference>